<keyword evidence="2 5" id="KW-0812">Transmembrane</keyword>
<dbReference type="EMBL" id="SLUN01000001">
    <property type="protein sequence ID" value="TCL76777.1"/>
    <property type="molecule type" value="Genomic_DNA"/>
</dbReference>
<keyword evidence="3 5" id="KW-1133">Transmembrane helix</keyword>
<evidence type="ECO:0000256" key="1">
    <source>
        <dbReference type="ARBA" id="ARBA00004141"/>
    </source>
</evidence>
<organism evidence="6 7">
    <name type="scientific">Hydrogenispora ethanolica</name>
    <dbReference type="NCBI Taxonomy" id="1082276"/>
    <lineage>
        <taxon>Bacteria</taxon>
        <taxon>Bacillati</taxon>
        <taxon>Bacillota</taxon>
        <taxon>Hydrogenispora</taxon>
    </lineage>
</organism>
<dbReference type="GO" id="GO:0016020">
    <property type="term" value="C:membrane"/>
    <property type="evidence" value="ECO:0007669"/>
    <property type="project" value="UniProtKB-SubCell"/>
</dbReference>
<feature type="transmembrane region" description="Helical" evidence="5">
    <location>
        <begin position="6"/>
        <end position="25"/>
    </location>
</feature>
<gene>
    <name evidence="6" type="ORF">EDC14_100157</name>
</gene>
<comment type="subcellular location">
    <subcellularLocation>
        <location evidence="1">Membrane</location>
        <topology evidence="1">Multi-pass membrane protein</topology>
    </subcellularLocation>
</comment>
<dbReference type="PANTHER" id="PTHR30249:SF0">
    <property type="entry name" value="PLASTIDAL GLYCOLATE_GLYCERATE TRANSLOCATOR 1, CHLOROPLASTIC"/>
    <property type="match status" value="1"/>
</dbReference>
<dbReference type="RefSeq" id="WP_132012179.1">
    <property type="nucleotide sequence ID" value="NZ_SLUN01000001.1"/>
</dbReference>
<feature type="transmembrane region" description="Helical" evidence="5">
    <location>
        <begin position="93"/>
        <end position="116"/>
    </location>
</feature>
<accession>A0A4V2QGQ7</accession>
<dbReference type="AlphaFoldDB" id="A0A4V2QGQ7"/>
<feature type="transmembrane region" description="Helical" evidence="5">
    <location>
        <begin position="205"/>
        <end position="226"/>
    </location>
</feature>
<evidence type="ECO:0000256" key="4">
    <source>
        <dbReference type="ARBA" id="ARBA00023136"/>
    </source>
</evidence>
<dbReference type="OrthoDB" id="9811701at2"/>
<protein>
    <submittedName>
        <fullName evidence="6">Putative murein hydrolase (TIGR00659 family)</fullName>
    </submittedName>
</protein>
<evidence type="ECO:0000256" key="5">
    <source>
        <dbReference type="SAM" id="Phobius"/>
    </source>
</evidence>
<feature type="transmembrane region" description="Helical" evidence="5">
    <location>
        <begin position="63"/>
        <end position="81"/>
    </location>
</feature>
<feature type="transmembrane region" description="Helical" evidence="5">
    <location>
        <begin position="32"/>
        <end position="51"/>
    </location>
</feature>
<dbReference type="PANTHER" id="PTHR30249">
    <property type="entry name" value="PUTATIVE SEROTONIN TRANSPORTER"/>
    <property type="match status" value="1"/>
</dbReference>
<sequence length="229" mass="23442">MKALWHSPLFGILLSVLAFEIGLFINRRTKLAVLNAYLISVLLIIGVLLHFRISLASFNVGGQFISLFLGPATVVLAVPLYRQLPLLRANIVPIMAGVGAGSVTAVASALVFAKWFGLDPAVGISLVPKSVTTPIGIEVAKELGGITPITVAAIIVSGIAGAVIGPALCRCCGIRDKVAVGIAIGTASHAIGTTKALELGETEGAMSGLAIGIAGLVIVLLAPLLVRLI</sequence>
<dbReference type="Pfam" id="PF04172">
    <property type="entry name" value="LrgB"/>
    <property type="match status" value="1"/>
</dbReference>
<proteinExistence type="predicted"/>
<evidence type="ECO:0000313" key="7">
    <source>
        <dbReference type="Proteomes" id="UP000295008"/>
    </source>
</evidence>
<keyword evidence="7" id="KW-1185">Reference proteome</keyword>
<comment type="caution">
    <text evidence="6">The sequence shown here is derived from an EMBL/GenBank/DDBJ whole genome shotgun (WGS) entry which is preliminary data.</text>
</comment>
<name>A0A4V2QGQ7_HYDET</name>
<evidence type="ECO:0000313" key="6">
    <source>
        <dbReference type="EMBL" id="TCL76777.1"/>
    </source>
</evidence>
<dbReference type="GO" id="GO:0016787">
    <property type="term" value="F:hydrolase activity"/>
    <property type="evidence" value="ECO:0007669"/>
    <property type="project" value="UniProtKB-KW"/>
</dbReference>
<dbReference type="Proteomes" id="UP000295008">
    <property type="component" value="Unassembled WGS sequence"/>
</dbReference>
<keyword evidence="6" id="KW-0378">Hydrolase</keyword>
<evidence type="ECO:0000256" key="3">
    <source>
        <dbReference type="ARBA" id="ARBA00022989"/>
    </source>
</evidence>
<dbReference type="InterPro" id="IPR007300">
    <property type="entry name" value="CidB/LrgB"/>
</dbReference>
<keyword evidence="4 5" id="KW-0472">Membrane</keyword>
<evidence type="ECO:0000256" key="2">
    <source>
        <dbReference type="ARBA" id="ARBA00022692"/>
    </source>
</evidence>
<reference evidence="6 7" key="1">
    <citation type="submission" date="2019-03" db="EMBL/GenBank/DDBJ databases">
        <title>Genomic Encyclopedia of Type Strains, Phase IV (KMG-IV): sequencing the most valuable type-strain genomes for metagenomic binning, comparative biology and taxonomic classification.</title>
        <authorList>
            <person name="Goeker M."/>
        </authorList>
    </citation>
    <scope>NUCLEOTIDE SEQUENCE [LARGE SCALE GENOMIC DNA]</scope>
    <source>
        <strain evidence="6 7">LX-B</strain>
    </source>
</reference>